<gene>
    <name evidence="2" type="ORF">SAMN05216562_3387</name>
</gene>
<name>A0A1H4BPJ2_9GAMM</name>
<accession>A0A1H4BPJ2</accession>
<dbReference type="EMBL" id="FNQO01000007">
    <property type="protein sequence ID" value="SEA50033.1"/>
    <property type="molecule type" value="Genomic_DNA"/>
</dbReference>
<sequence>MRRTLRALAQLLDYPSETLRAHITEVREAIKTEAFLSPGSFAQLEPLLQRFESASLLDLQIHYSELFDNSRALSLHFFEHIHGEGRERGQAMIDLGEEYVERGFLMTREELPDFMPMFLEFVSCLSMDEARDWLSQPAHVFAALKQRLEERQSDYAGLFHVLLCLADEQPDPQAVRELLARDQESENASVDDTWEEQPVTFMAAHQNRPASGIVAKLKAAGKLIITSSDN</sequence>
<evidence type="ECO:0000313" key="3">
    <source>
        <dbReference type="Proteomes" id="UP000198658"/>
    </source>
</evidence>
<dbReference type="NCBIfam" id="TIGR00684">
    <property type="entry name" value="narJ"/>
    <property type="match status" value="1"/>
</dbReference>
<evidence type="ECO:0000313" key="2">
    <source>
        <dbReference type="EMBL" id="SEA50033.1"/>
    </source>
</evidence>
<dbReference type="InterPro" id="IPR003765">
    <property type="entry name" value="NO3_reductase_chaperone_NarJ"/>
</dbReference>
<dbReference type="GO" id="GO:0016530">
    <property type="term" value="F:metallochaperone activity"/>
    <property type="evidence" value="ECO:0007669"/>
    <property type="project" value="TreeGrafter"/>
</dbReference>
<dbReference type="GO" id="GO:0051131">
    <property type="term" value="P:chaperone-mediated protein complex assembly"/>
    <property type="evidence" value="ECO:0007669"/>
    <property type="project" value="InterPro"/>
</dbReference>
<dbReference type="GO" id="GO:0042128">
    <property type="term" value="P:nitrate assimilation"/>
    <property type="evidence" value="ECO:0007669"/>
    <property type="project" value="UniProtKB-KW"/>
</dbReference>
<reference evidence="3" key="1">
    <citation type="submission" date="2016-10" db="EMBL/GenBank/DDBJ databases">
        <authorList>
            <person name="Varghese N."/>
            <person name="Submissions S."/>
        </authorList>
    </citation>
    <scope>NUCLEOTIDE SEQUENCE [LARGE SCALE GENOMIC DNA]</scope>
    <source>
        <strain evidence="3">CGMCC 1.10657</strain>
    </source>
</reference>
<proteinExistence type="predicted"/>
<dbReference type="InterPro" id="IPR036411">
    <property type="entry name" value="TorD-like_sf"/>
</dbReference>
<dbReference type="GO" id="GO:0051082">
    <property type="term" value="F:unfolded protein binding"/>
    <property type="evidence" value="ECO:0007669"/>
    <property type="project" value="InterPro"/>
</dbReference>
<dbReference type="Gene3D" id="1.10.3480.10">
    <property type="entry name" value="TorD-like"/>
    <property type="match status" value="1"/>
</dbReference>
<dbReference type="OrthoDB" id="8478585at2"/>
<dbReference type="Proteomes" id="UP000198658">
    <property type="component" value="Unassembled WGS sequence"/>
</dbReference>
<dbReference type="InterPro" id="IPR020945">
    <property type="entry name" value="DMSO/NO3_reduct_chaperone"/>
</dbReference>
<keyword evidence="1" id="KW-0534">Nitrate assimilation</keyword>
<dbReference type="Pfam" id="PF02613">
    <property type="entry name" value="Nitrate_red_del"/>
    <property type="match status" value="1"/>
</dbReference>
<dbReference type="SUPFAM" id="SSF89155">
    <property type="entry name" value="TorD-like"/>
    <property type="match status" value="1"/>
</dbReference>
<protein>
    <submittedName>
        <fullName evidence="2">Respiratory nitrate reductase chaperone NarJ</fullName>
    </submittedName>
</protein>
<dbReference type="STRING" id="658218.SAMN05216562_3387"/>
<evidence type="ECO:0000256" key="1">
    <source>
        <dbReference type="ARBA" id="ARBA00023063"/>
    </source>
</evidence>
<dbReference type="AlphaFoldDB" id="A0A1H4BPJ2"/>
<dbReference type="PANTHER" id="PTHR43680">
    <property type="entry name" value="NITRATE REDUCTASE MOLYBDENUM COFACTOR ASSEMBLY CHAPERONE"/>
    <property type="match status" value="1"/>
</dbReference>
<dbReference type="RefSeq" id="WP_091391225.1">
    <property type="nucleotide sequence ID" value="NZ_FNQO01000007.1"/>
</dbReference>
<organism evidence="2 3">
    <name type="scientific">Microbulbifer marinus</name>
    <dbReference type="NCBI Taxonomy" id="658218"/>
    <lineage>
        <taxon>Bacteria</taxon>
        <taxon>Pseudomonadati</taxon>
        <taxon>Pseudomonadota</taxon>
        <taxon>Gammaproteobacteria</taxon>
        <taxon>Cellvibrionales</taxon>
        <taxon>Microbulbiferaceae</taxon>
        <taxon>Microbulbifer</taxon>
    </lineage>
</organism>
<dbReference type="PANTHER" id="PTHR43680:SF2">
    <property type="entry name" value="NITRATE REDUCTASE MOLYBDENUM COFACTOR ASSEMBLY CHAPERONE NARJ"/>
    <property type="match status" value="1"/>
</dbReference>
<keyword evidence="3" id="KW-1185">Reference proteome</keyword>